<dbReference type="AlphaFoldDB" id="A0A4R6RDW2"/>
<evidence type="ECO:0000259" key="2">
    <source>
        <dbReference type="PROSITE" id="PS50893"/>
    </source>
</evidence>
<keyword evidence="3" id="KW-0067">ATP-binding</keyword>
<feature type="compositionally biased region" description="Acidic residues" evidence="1">
    <location>
        <begin position="223"/>
        <end position="234"/>
    </location>
</feature>
<keyword evidence="3" id="KW-0547">Nucleotide-binding</keyword>
<feature type="region of interest" description="Disordered" evidence="1">
    <location>
        <begin position="206"/>
        <end position="243"/>
    </location>
</feature>
<accession>A0A4R6RDW2</accession>
<evidence type="ECO:0000256" key="1">
    <source>
        <dbReference type="SAM" id="MobiDB-lite"/>
    </source>
</evidence>
<dbReference type="InterPro" id="IPR003439">
    <property type="entry name" value="ABC_transporter-like_ATP-bd"/>
</dbReference>
<gene>
    <name evidence="3" type="ORF">EDD54_3021</name>
</gene>
<dbReference type="PROSITE" id="PS50893">
    <property type="entry name" value="ABC_TRANSPORTER_2"/>
    <property type="match status" value="1"/>
</dbReference>
<proteinExistence type="predicted"/>
<dbReference type="EMBL" id="SNXY01000008">
    <property type="protein sequence ID" value="TDP84413.1"/>
    <property type="molecule type" value="Genomic_DNA"/>
</dbReference>
<dbReference type="Proteomes" id="UP000294547">
    <property type="component" value="Unassembled WGS sequence"/>
</dbReference>
<name>A0A4R6RDW2_9HYPH</name>
<reference evidence="3 4" key="1">
    <citation type="submission" date="2019-03" db="EMBL/GenBank/DDBJ databases">
        <title>Genomic Encyclopedia of Type Strains, Phase IV (KMG-IV): sequencing the most valuable type-strain genomes for metagenomic binning, comparative biology and taxonomic classification.</title>
        <authorList>
            <person name="Goeker M."/>
        </authorList>
    </citation>
    <scope>NUCLEOTIDE SEQUENCE [LARGE SCALE GENOMIC DNA]</scope>
    <source>
        <strain evidence="3 4">DSM 102969</strain>
    </source>
</reference>
<dbReference type="GO" id="GO:0016887">
    <property type="term" value="F:ATP hydrolysis activity"/>
    <property type="evidence" value="ECO:0007669"/>
    <property type="project" value="InterPro"/>
</dbReference>
<protein>
    <submittedName>
        <fullName evidence="3">Capsular polysaccharide transport system ATP-binding protein</fullName>
    </submittedName>
</protein>
<comment type="caution">
    <text evidence="3">The sequence shown here is derived from an EMBL/GenBank/DDBJ whole genome shotgun (WGS) entry which is preliminary data.</text>
</comment>
<organism evidence="3 4">
    <name type="scientific">Oharaeibacter diazotrophicus</name>
    <dbReference type="NCBI Taxonomy" id="1920512"/>
    <lineage>
        <taxon>Bacteria</taxon>
        <taxon>Pseudomonadati</taxon>
        <taxon>Pseudomonadota</taxon>
        <taxon>Alphaproteobacteria</taxon>
        <taxon>Hyphomicrobiales</taxon>
        <taxon>Pleomorphomonadaceae</taxon>
        <taxon>Oharaeibacter</taxon>
    </lineage>
</organism>
<dbReference type="SUPFAM" id="SSF52540">
    <property type="entry name" value="P-loop containing nucleoside triphosphate hydrolases"/>
    <property type="match status" value="1"/>
</dbReference>
<dbReference type="PANTHER" id="PTHR46743:SF2">
    <property type="entry name" value="TEICHOIC ACIDS EXPORT ATP-BINDING PROTEIN TAGH"/>
    <property type="match status" value="1"/>
</dbReference>
<dbReference type="InterPro" id="IPR050683">
    <property type="entry name" value="Bact_Polysacc_Export_ATP-bd"/>
</dbReference>
<dbReference type="PANTHER" id="PTHR46743">
    <property type="entry name" value="TEICHOIC ACIDS EXPORT ATP-BINDING PROTEIN TAGH"/>
    <property type="match status" value="1"/>
</dbReference>
<dbReference type="Gene3D" id="3.40.50.300">
    <property type="entry name" value="P-loop containing nucleotide triphosphate hydrolases"/>
    <property type="match status" value="1"/>
</dbReference>
<sequence>MIVFDRVSTTLHKPRRHTVVLDRCSVTFPTDRVVGLLAHPRTGKSTVLQLSSGAIEPERGRVRRSGIMSFPVGTASPYNAQLTLRENLVFICRLNGFDPKPVIAFVADFANLGAVLDRKFGAIEKDHRAEFLYSASYAMPFDIYAVDDNLVAGSTDFRARLDELARERMESAGFVIATSAPQVLKKYCTAFFVLKDHTIVEVGSPDEAVAHLGPRPKRGAGTNDEDGDGEDDAPAAEGDGLLP</sequence>
<feature type="domain" description="ABC transporter" evidence="2">
    <location>
        <begin position="2"/>
        <end position="221"/>
    </location>
</feature>
<dbReference type="GO" id="GO:0005524">
    <property type="term" value="F:ATP binding"/>
    <property type="evidence" value="ECO:0007669"/>
    <property type="project" value="UniProtKB-KW"/>
</dbReference>
<dbReference type="InterPro" id="IPR027417">
    <property type="entry name" value="P-loop_NTPase"/>
</dbReference>
<keyword evidence="4" id="KW-1185">Reference proteome</keyword>
<dbReference type="OrthoDB" id="9778870at2"/>
<evidence type="ECO:0000313" key="3">
    <source>
        <dbReference type="EMBL" id="TDP84413.1"/>
    </source>
</evidence>
<dbReference type="RefSeq" id="WP_126540415.1">
    <property type="nucleotide sequence ID" value="NZ_BSPM01000002.1"/>
</dbReference>
<evidence type="ECO:0000313" key="4">
    <source>
        <dbReference type="Proteomes" id="UP000294547"/>
    </source>
</evidence>